<dbReference type="PANTHER" id="PTHR43685:SF2">
    <property type="entry name" value="GLYCOSYLTRANSFERASE 2-LIKE DOMAIN-CONTAINING PROTEIN"/>
    <property type="match status" value="1"/>
</dbReference>
<dbReference type="Pfam" id="PF00535">
    <property type="entry name" value="Glycos_transf_2"/>
    <property type="match status" value="1"/>
</dbReference>
<evidence type="ECO:0000259" key="1">
    <source>
        <dbReference type="Pfam" id="PF00535"/>
    </source>
</evidence>
<dbReference type="RefSeq" id="WP_092901666.1">
    <property type="nucleotide sequence ID" value="NZ_FOKK01000028.1"/>
</dbReference>
<feature type="domain" description="Glycosyltransferase 2-like" evidence="1">
    <location>
        <begin position="4"/>
        <end position="124"/>
    </location>
</feature>
<dbReference type="STRING" id="237018.SAMN04489723_12819"/>
<keyword evidence="3" id="KW-1185">Reference proteome</keyword>
<dbReference type="GO" id="GO:0016740">
    <property type="term" value="F:transferase activity"/>
    <property type="evidence" value="ECO:0007669"/>
    <property type="project" value="UniProtKB-KW"/>
</dbReference>
<dbReference type="Proteomes" id="UP000198790">
    <property type="component" value="Unassembled WGS sequence"/>
</dbReference>
<name>A0A1I1CHV5_9BACT</name>
<dbReference type="InterPro" id="IPR001173">
    <property type="entry name" value="Glyco_trans_2-like"/>
</dbReference>
<dbReference type="Gene3D" id="3.90.550.10">
    <property type="entry name" value="Spore Coat Polysaccharide Biosynthesis Protein SpsA, Chain A"/>
    <property type="match status" value="1"/>
</dbReference>
<proteinExistence type="predicted"/>
<protein>
    <submittedName>
        <fullName evidence="2">Glycosyltransferase, GT2 family</fullName>
    </submittedName>
</protein>
<dbReference type="CDD" id="cd00761">
    <property type="entry name" value="Glyco_tranf_GTA_type"/>
    <property type="match status" value="1"/>
</dbReference>
<dbReference type="InterPro" id="IPR029044">
    <property type="entry name" value="Nucleotide-diphossugar_trans"/>
</dbReference>
<reference evidence="2 3" key="1">
    <citation type="submission" date="2016-10" db="EMBL/GenBank/DDBJ databases">
        <authorList>
            <person name="de Groot N.N."/>
        </authorList>
    </citation>
    <scope>NUCLEOTIDE SEQUENCE [LARGE SCALE GENOMIC DNA]</scope>
    <source>
        <strain evidence="2 3">DSM 23399</strain>
    </source>
</reference>
<accession>A0A1I1CHV5</accession>
<dbReference type="EMBL" id="FOKK01000028">
    <property type="protein sequence ID" value="SFB60023.1"/>
    <property type="molecule type" value="Genomic_DNA"/>
</dbReference>
<dbReference type="SUPFAM" id="SSF53448">
    <property type="entry name" value="Nucleotide-diphospho-sugar transferases"/>
    <property type="match status" value="1"/>
</dbReference>
<dbReference type="AlphaFoldDB" id="A0A1I1CHV5"/>
<evidence type="ECO:0000313" key="3">
    <source>
        <dbReference type="Proteomes" id="UP000198790"/>
    </source>
</evidence>
<dbReference type="InterPro" id="IPR050834">
    <property type="entry name" value="Glycosyltransf_2"/>
</dbReference>
<organism evidence="2 3">
    <name type="scientific">Algoriphagus aquimarinus</name>
    <dbReference type="NCBI Taxonomy" id="237018"/>
    <lineage>
        <taxon>Bacteria</taxon>
        <taxon>Pseudomonadati</taxon>
        <taxon>Bacteroidota</taxon>
        <taxon>Cytophagia</taxon>
        <taxon>Cytophagales</taxon>
        <taxon>Cyclobacteriaceae</taxon>
        <taxon>Algoriphagus</taxon>
    </lineage>
</organism>
<evidence type="ECO:0000313" key="2">
    <source>
        <dbReference type="EMBL" id="SFB60023.1"/>
    </source>
</evidence>
<sequence length="281" mass="32641">MNISIIIPSLNRPIELLDLIGRLNQVVKNEEVIIVDDSAEIQEEDLYKAAKFSLVYLNRGKPLGVSSARNYGARKAKGNYLLFFDDDDDFTVDWLSDFEKGIANQNDFIQCEMKFVYPNKKEEVIRLNDKEWKLVIPGAWMIKKELFDRLGGFDERLKFAENTELFLRINAVNPTKSLIPKANFIYNQSIDGGSKNLQNMIDSNLLILEKHNYTLTNHTKHLYHQVVGVNQLRFRRYSEARKHLWKAFILKPFKVATLARFLISLSPLLVKKLYSKEVNIL</sequence>
<keyword evidence="2" id="KW-0808">Transferase</keyword>
<dbReference type="PANTHER" id="PTHR43685">
    <property type="entry name" value="GLYCOSYLTRANSFERASE"/>
    <property type="match status" value="1"/>
</dbReference>
<dbReference type="OrthoDB" id="6307329at2"/>
<gene>
    <name evidence="2" type="ORF">SAMN04489723_12819</name>
</gene>